<dbReference type="AlphaFoldDB" id="A0A915L3Q9"/>
<feature type="region of interest" description="Disordered" evidence="1">
    <location>
        <begin position="113"/>
        <end position="151"/>
    </location>
</feature>
<evidence type="ECO:0000313" key="3">
    <source>
        <dbReference type="WBParaSite" id="nRc.2.0.1.t45376-RA"/>
    </source>
</evidence>
<proteinExistence type="predicted"/>
<sequence>MKRTGAIETYFKAIKKKQQDATSSQSLEIFVEEIEDIPHGYPNSPVQEDMAPNAVVTQEDPSGIRNWVVEYITQLVIILENKQSLTKRHFYIKSHLLNRCEKPSTIVDCLKKIKDDDDDDDPEEVNEVEVQDDEEGDDDEDDGNNIMTRRSEQKNSKKILILAMFGITCASEVKKSDNKSLAHIFCSFLGQKFTLMPSALSVIERANNASMVSSTAPRWARRTDSIRDSSKLGNIRPLHLKFWESVIIGPKKVVRPPPRPHGPVTCMVQGLSSVTAL</sequence>
<protein>
    <submittedName>
        <fullName evidence="3">Uncharacterized protein</fullName>
    </submittedName>
</protein>
<name>A0A915L3Q9_ROMCU</name>
<feature type="compositionally biased region" description="Acidic residues" evidence="1">
    <location>
        <begin position="116"/>
        <end position="143"/>
    </location>
</feature>
<evidence type="ECO:0000256" key="1">
    <source>
        <dbReference type="SAM" id="MobiDB-lite"/>
    </source>
</evidence>
<reference evidence="3" key="1">
    <citation type="submission" date="2022-11" db="UniProtKB">
        <authorList>
            <consortium name="WormBaseParasite"/>
        </authorList>
    </citation>
    <scope>IDENTIFICATION</scope>
</reference>
<organism evidence="2 3">
    <name type="scientific">Romanomermis culicivorax</name>
    <name type="common">Nematode worm</name>
    <dbReference type="NCBI Taxonomy" id="13658"/>
    <lineage>
        <taxon>Eukaryota</taxon>
        <taxon>Metazoa</taxon>
        <taxon>Ecdysozoa</taxon>
        <taxon>Nematoda</taxon>
        <taxon>Enoplea</taxon>
        <taxon>Dorylaimia</taxon>
        <taxon>Mermithida</taxon>
        <taxon>Mermithoidea</taxon>
        <taxon>Mermithidae</taxon>
        <taxon>Romanomermis</taxon>
    </lineage>
</organism>
<dbReference type="WBParaSite" id="nRc.2.0.1.t45376-RA">
    <property type="protein sequence ID" value="nRc.2.0.1.t45376-RA"/>
    <property type="gene ID" value="nRc.2.0.1.g45376"/>
</dbReference>
<dbReference type="Proteomes" id="UP000887565">
    <property type="component" value="Unplaced"/>
</dbReference>
<keyword evidence="2" id="KW-1185">Reference proteome</keyword>
<accession>A0A915L3Q9</accession>
<evidence type="ECO:0000313" key="2">
    <source>
        <dbReference type="Proteomes" id="UP000887565"/>
    </source>
</evidence>